<dbReference type="InParanoid" id="A0A419PNA0"/>
<accession>A0A419PNA0</accession>
<dbReference type="Proteomes" id="UP000286415">
    <property type="component" value="Unassembled WGS sequence"/>
</dbReference>
<gene>
    <name evidence="1" type="ORF">CSKR_109357</name>
</gene>
<keyword evidence="2" id="KW-1185">Reference proteome</keyword>
<dbReference type="AlphaFoldDB" id="A0A419PNA0"/>
<name>A0A419PNA0_CLOSI</name>
<reference evidence="1 2" key="2">
    <citation type="journal article" date="2021" name="Genomics">
        <title>High-quality reference genome for Clonorchis sinensis.</title>
        <authorList>
            <person name="Young N.D."/>
            <person name="Stroehlein A.J."/>
            <person name="Kinkar L."/>
            <person name="Wang T."/>
            <person name="Sohn W.M."/>
            <person name="Chang B.C.H."/>
            <person name="Kaur P."/>
            <person name="Weisz D."/>
            <person name="Dudchenko O."/>
            <person name="Aiden E.L."/>
            <person name="Korhonen P.K."/>
            <person name="Gasser R.B."/>
        </authorList>
    </citation>
    <scope>NUCLEOTIDE SEQUENCE [LARGE SCALE GENOMIC DNA]</scope>
    <source>
        <strain evidence="1">Cs-k2</strain>
    </source>
</reference>
<proteinExistence type="predicted"/>
<reference evidence="1 2" key="1">
    <citation type="journal article" date="2018" name="Biotechnol. Adv.">
        <title>Improved genomic resources and new bioinformatic workflow for the carcinogenic parasite Clonorchis sinensis: Biotechnological implications.</title>
        <authorList>
            <person name="Wang D."/>
            <person name="Korhonen P.K."/>
            <person name="Gasser R.B."/>
            <person name="Young N.D."/>
        </authorList>
    </citation>
    <scope>NUCLEOTIDE SEQUENCE [LARGE SCALE GENOMIC DNA]</scope>
    <source>
        <strain evidence="1">Cs-k2</strain>
    </source>
</reference>
<protein>
    <submittedName>
        <fullName evidence="1">Uncharacterized protein</fullName>
    </submittedName>
</protein>
<organism evidence="1 2">
    <name type="scientific">Clonorchis sinensis</name>
    <name type="common">Chinese liver fluke</name>
    <dbReference type="NCBI Taxonomy" id="79923"/>
    <lineage>
        <taxon>Eukaryota</taxon>
        <taxon>Metazoa</taxon>
        <taxon>Spiralia</taxon>
        <taxon>Lophotrochozoa</taxon>
        <taxon>Platyhelminthes</taxon>
        <taxon>Trematoda</taxon>
        <taxon>Digenea</taxon>
        <taxon>Opisthorchiida</taxon>
        <taxon>Opisthorchiata</taxon>
        <taxon>Opisthorchiidae</taxon>
        <taxon>Clonorchis</taxon>
    </lineage>
</organism>
<evidence type="ECO:0000313" key="2">
    <source>
        <dbReference type="Proteomes" id="UP000286415"/>
    </source>
</evidence>
<dbReference type="EMBL" id="NIRI02000013">
    <property type="protein sequence ID" value="KAG5453343.1"/>
    <property type="molecule type" value="Genomic_DNA"/>
</dbReference>
<sequence>MPANATKRLHKFRNRSHFSRDAKRIYEKTYYSHASSVAPTVVQVAYVSYGFCEGFYNMAAISGSNAFAKRISRFRCWKTAQQSVLKFSQEIRDPHHVDTHIIIIIDSTISVFNTDASLSYCMCAFHGCTWARIMSGRPHLDRRTIRVLNQSLWLKSLTARQRCLAGNANALPFLRHIFRHMFQPPSWRASRLCSSDL</sequence>
<comment type="caution">
    <text evidence="1">The sequence shown here is derived from an EMBL/GenBank/DDBJ whole genome shotgun (WGS) entry which is preliminary data.</text>
</comment>
<evidence type="ECO:0000313" key="1">
    <source>
        <dbReference type="EMBL" id="KAG5453343.1"/>
    </source>
</evidence>